<keyword evidence="3" id="KW-0539">Nucleus</keyword>
<dbReference type="PANTHER" id="PTHR19303:SF74">
    <property type="entry name" value="POGO TRANSPOSABLE ELEMENT WITH KRAB DOMAIN"/>
    <property type="match status" value="1"/>
</dbReference>
<dbReference type="InterPro" id="IPR007889">
    <property type="entry name" value="HTH_Psq"/>
</dbReference>
<dbReference type="InterPro" id="IPR009057">
    <property type="entry name" value="Homeodomain-like_sf"/>
</dbReference>
<dbReference type="GO" id="GO:0005634">
    <property type="term" value="C:nucleus"/>
    <property type="evidence" value="ECO:0007669"/>
    <property type="project" value="UniProtKB-SubCell"/>
</dbReference>
<sequence>MSSTHCKGKTRSRTQQIRKYSEETLQEALAHLKSTPGVSRRSVAAQYGIPESTLWERHKQQHSSLCASHAAQQLLTPEEEEAVCDWIEHLSHEGMPVDQHMLLNMASAITGDSQLPNKKWVRRFLTRHPQIRLGKPYGLAPERARAFNRSNVADYFKRLKAVIEQYNIPWSHIYNMDEKGMQRGGKGQIKHNKYLVPRSQQTSYKLRSSDLQLMTIIECVCANGSAIQPTFIFAGKGFTHDMFEGVDPDVCIAHSPNGWTQNTICVEWFKHSFIPQTKARRVSDVPILLIVDGHRSHVTAEMLRLAIQNNIHIFLLPPHCTHRIQPLDVGVFNALQSAWHVHMNRFFRISRGEKMDHGEFIHEYLALRNRLFTPHLICSAWRASGITTGQFSADVFSEHDYAPSRVSSVTAHVPPSYPTKHPLFPEHASSHPTDQPPELPCTSSSDSRNPKTPAPLDEDYLAAASESGSDLSDSDLEVDTALDSDERPANPSQPWTQTHCASPGVFTAEERAQLRRRACSLEQARTLSAVAESEDSSQVHQCVKPCSDCQDHIANLRRRVAMLEHDMRDLYSWSWHVEAHSKLAEVRISDLQQQLQYAEAKRHRRKRSLRTTAMLLTAGEGLALSQQQEEEARAEAERHAAEQACKDREEAERHALRIHNACNESYVFSGTLSRKVKDNLKDIAFALGLPLRGTNAELVSSIRSYLCDHPEYAQTRKFAGLYIPANGLELPVNMSAPLRDAVTASAPGPAAIPPPPPPTITVPTMPSHEAPTVNSTPSLYNNISPSCKRHSAVVDHDDENMPIARPKRRRLDSSLSSSCIDTVPSESSLCPEFTTAAWFSNGTPKTPVQTPRTERPTPVLTPTQLLRYYTDFVATSPDDLPSADLMTSESSTHNIPPPSHSYHYQPLRGITVPT</sequence>
<feature type="region of interest" description="Disordered" evidence="5">
    <location>
        <begin position="407"/>
        <end position="456"/>
    </location>
</feature>
<evidence type="ECO:0000256" key="5">
    <source>
        <dbReference type="SAM" id="MobiDB-lite"/>
    </source>
</evidence>
<dbReference type="Proteomes" id="UP000029665">
    <property type="component" value="Unassembled WGS sequence"/>
</dbReference>
<gene>
    <name evidence="7" type="ORF">BN946_scf184594.g13</name>
</gene>
<protein>
    <recommendedName>
        <fullName evidence="6">HTH CENPB-type domain-containing protein</fullName>
    </recommendedName>
</protein>
<evidence type="ECO:0000256" key="3">
    <source>
        <dbReference type="ARBA" id="ARBA00023242"/>
    </source>
</evidence>
<feature type="domain" description="HTH CENPB-type" evidence="6">
    <location>
        <begin position="67"/>
        <end position="134"/>
    </location>
</feature>
<feature type="region of interest" description="Disordered" evidence="5">
    <location>
        <begin position="483"/>
        <end position="502"/>
    </location>
</feature>
<dbReference type="OrthoDB" id="2740399at2759"/>
<dbReference type="HOGENOM" id="CLU_013929_18_0_1"/>
<dbReference type="EMBL" id="CCBP010000425">
    <property type="protein sequence ID" value="CDO76906.1"/>
    <property type="molecule type" value="Genomic_DNA"/>
</dbReference>
<dbReference type="Pfam" id="PF03221">
    <property type="entry name" value="HTH_Tnp_Tc5"/>
    <property type="match status" value="1"/>
</dbReference>
<dbReference type="Gene3D" id="3.30.420.10">
    <property type="entry name" value="Ribonuclease H-like superfamily/Ribonuclease H"/>
    <property type="match status" value="1"/>
</dbReference>
<feature type="region of interest" description="Disordered" evidence="5">
    <location>
        <begin position="885"/>
        <end position="905"/>
    </location>
</feature>
<organism evidence="7 8">
    <name type="scientific">Pycnoporus cinnabarinus</name>
    <name type="common">Cinnabar-red polypore</name>
    <name type="synonym">Trametes cinnabarina</name>
    <dbReference type="NCBI Taxonomy" id="5643"/>
    <lineage>
        <taxon>Eukaryota</taxon>
        <taxon>Fungi</taxon>
        <taxon>Dikarya</taxon>
        <taxon>Basidiomycota</taxon>
        <taxon>Agaricomycotina</taxon>
        <taxon>Agaricomycetes</taxon>
        <taxon>Polyporales</taxon>
        <taxon>Polyporaceae</taxon>
        <taxon>Trametes</taxon>
    </lineage>
</organism>
<dbReference type="InterPro" id="IPR006600">
    <property type="entry name" value="HTH_CenpB_DNA-bd_dom"/>
</dbReference>
<dbReference type="Pfam" id="PF05225">
    <property type="entry name" value="HTH_psq"/>
    <property type="match status" value="1"/>
</dbReference>
<dbReference type="Gene3D" id="1.10.10.60">
    <property type="entry name" value="Homeodomain-like"/>
    <property type="match status" value="1"/>
</dbReference>
<keyword evidence="8" id="KW-1185">Reference proteome</keyword>
<dbReference type="Pfam" id="PF03184">
    <property type="entry name" value="DDE_1"/>
    <property type="match status" value="1"/>
</dbReference>
<comment type="caution">
    <text evidence="7">The sequence shown here is derived from an EMBL/GenBank/DDBJ whole genome shotgun (WGS) entry which is preliminary data.</text>
</comment>
<feature type="compositionally biased region" description="Polar residues" evidence="5">
    <location>
        <begin position="490"/>
        <end position="500"/>
    </location>
</feature>
<keyword evidence="4" id="KW-0175">Coiled coil</keyword>
<dbReference type="STRING" id="5643.A0A060SRX9"/>
<evidence type="ECO:0000313" key="8">
    <source>
        <dbReference type="Proteomes" id="UP000029665"/>
    </source>
</evidence>
<dbReference type="InterPro" id="IPR050863">
    <property type="entry name" value="CenT-Element_Derived"/>
</dbReference>
<reference evidence="7" key="1">
    <citation type="submission" date="2014-01" db="EMBL/GenBank/DDBJ databases">
        <title>The genome of the white-rot fungus Pycnoporus cinnabarinus: a basidiomycete model with a versatile arsenal for lignocellulosic biomass breakdown.</title>
        <authorList>
            <person name="Levasseur A."/>
            <person name="Lomascolo A."/>
            <person name="Ruiz-Duenas F.J."/>
            <person name="Uzan E."/>
            <person name="Piumi F."/>
            <person name="Kues U."/>
            <person name="Ram A.F.J."/>
            <person name="Murat C."/>
            <person name="Haon M."/>
            <person name="Benoit I."/>
            <person name="Arfi Y."/>
            <person name="Chevret D."/>
            <person name="Drula E."/>
            <person name="Kwon M.J."/>
            <person name="Gouret P."/>
            <person name="Lesage-Meessen L."/>
            <person name="Lombard V."/>
            <person name="Mariette J."/>
            <person name="Noirot C."/>
            <person name="Park J."/>
            <person name="Patyshakuliyeva A."/>
            <person name="Wieneger R.A.B."/>
            <person name="Wosten H.A.B."/>
            <person name="Martin F."/>
            <person name="Coutinho P.M."/>
            <person name="de Vries R."/>
            <person name="Martinez A.T."/>
            <person name="Klopp C."/>
            <person name="Pontarotti P."/>
            <person name="Henrissat B."/>
            <person name="Record E."/>
        </authorList>
    </citation>
    <scope>NUCLEOTIDE SEQUENCE [LARGE SCALE GENOMIC DNA]</scope>
    <source>
        <strain evidence="7">BRFM137</strain>
    </source>
</reference>
<evidence type="ECO:0000259" key="6">
    <source>
        <dbReference type="PROSITE" id="PS51253"/>
    </source>
</evidence>
<evidence type="ECO:0000256" key="4">
    <source>
        <dbReference type="SAM" id="Coils"/>
    </source>
</evidence>
<dbReference type="SMART" id="SM00674">
    <property type="entry name" value="CENPB"/>
    <property type="match status" value="1"/>
</dbReference>
<comment type="subcellular location">
    <subcellularLocation>
        <location evidence="1">Nucleus</location>
    </subcellularLocation>
</comment>
<dbReference type="AlphaFoldDB" id="A0A060SRX9"/>
<accession>A0A060SRX9</accession>
<dbReference type="SUPFAM" id="SSF46689">
    <property type="entry name" value="Homeodomain-like"/>
    <property type="match status" value="1"/>
</dbReference>
<evidence type="ECO:0000313" key="7">
    <source>
        <dbReference type="EMBL" id="CDO76906.1"/>
    </source>
</evidence>
<evidence type="ECO:0000256" key="1">
    <source>
        <dbReference type="ARBA" id="ARBA00004123"/>
    </source>
</evidence>
<dbReference type="PROSITE" id="PS51253">
    <property type="entry name" value="HTH_CENPB"/>
    <property type="match status" value="1"/>
</dbReference>
<feature type="coiled-coil region" evidence="4">
    <location>
        <begin position="581"/>
        <end position="644"/>
    </location>
</feature>
<evidence type="ECO:0000256" key="2">
    <source>
        <dbReference type="ARBA" id="ARBA00023125"/>
    </source>
</evidence>
<feature type="compositionally biased region" description="Polar residues" evidence="5">
    <location>
        <begin position="885"/>
        <end position="894"/>
    </location>
</feature>
<dbReference type="PANTHER" id="PTHR19303">
    <property type="entry name" value="TRANSPOSON"/>
    <property type="match status" value="1"/>
</dbReference>
<dbReference type="GO" id="GO:0003677">
    <property type="term" value="F:DNA binding"/>
    <property type="evidence" value="ECO:0007669"/>
    <property type="project" value="UniProtKB-KW"/>
</dbReference>
<proteinExistence type="predicted"/>
<dbReference type="InterPro" id="IPR036397">
    <property type="entry name" value="RNaseH_sf"/>
</dbReference>
<dbReference type="InterPro" id="IPR004875">
    <property type="entry name" value="DDE_SF_endonuclease_dom"/>
</dbReference>
<name>A0A060SRX9_PYCCI</name>
<keyword evidence="2" id="KW-0238">DNA-binding</keyword>
<dbReference type="OMA" id="NTICVEW"/>